<proteinExistence type="inferred from homology"/>
<dbReference type="Proteomes" id="UP000193648">
    <property type="component" value="Unassembled WGS sequence"/>
</dbReference>
<dbReference type="PANTHER" id="PTHR15157:SF13">
    <property type="entry name" value="AUTOPHAGY-RELATED PROTEIN 14"/>
    <property type="match status" value="1"/>
</dbReference>
<dbReference type="STRING" id="64571.A0A1Y2G9K9"/>
<dbReference type="Pfam" id="PF10186">
    <property type="entry name" value="ATG14"/>
    <property type="match status" value="1"/>
</dbReference>
<evidence type="ECO:0000256" key="2">
    <source>
        <dbReference type="ARBA" id="ARBA00013807"/>
    </source>
</evidence>
<protein>
    <recommendedName>
        <fullName evidence="2">Autophagy-related protein 14</fullName>
    </recommendedName>
</protein>
<dbReference type="GO" id="GO:0005768">
    <property type="term" value="C:endosome"/>
    <property type="evidence" value="ECO:0007669"/>
    <property type="project" value="TreeGrafter"/>
</dbReference>
<keyword evidence="5" id="KW-1185">Reference proteome</keyword>
<comment type="caution">
    <text evidence="4">The sequence shown here is derived from an EMBL/GenBank/DDBJ whole genome shotgun (WGS) entry which is preliminary data.</text>
</comment>
<feature type="non-terminal residue" evidence="4">
    <location>
        <position position="1"/>
    </location>
</feature>
<dbReference type="OrthoDB" id="16772at2759"/>
<dbReference type="GO" id="GO:0035493">
    <property type="term" value="P:SNARE complex assembly"/>
    <property type="evidence" value="ECO:0007669"/>
    <property type="project" value="TreeGrafter"/>
</dbReference>
<accession>A0A1Y2G9K9</accession>
<dbReference type="EMBL" id="MCFF01000054">
    <property type="protein sequence ID" value="ORZ04810.1"/>
    <property type="molecule type" value="Genomic_DNA"/>
</dbReference>
<dbReference type="InParanoid" id="A0A1Y2G9K9"/>
<dbReference type="GO" id="GO:0000323">
    <property type="term" value="C:lytic vacuole"/>
    <property type="evidence" value="ECO:0007669"/>
    <property type="project" value="TreeGrafter"/>
</dbReference>
<feature type="non-terminal residue" evidence="4">
    <location>
        <position position="108"/>
    </location>
</feature>
<keyword evidence="3" id="KW-0175">Coiled coil</keyword>
<evidence type="ECO:0000313" key="5">
    <source>
        <dbReference type="Proteomes" id="UP000193648"/>
    </source>
</evidence>
<evidence type="ECO:0000256" key="1">
    <source>
        <dbReference type="ARBA" id="ARBA00009574"/>
    </source>
</evidence>
<dbReference type="PANTHER" id="PTHR15157">
    <property type="entry name" value="UV RADIATION RESISTANCE-ASSOCIATED GENE PROTEIN"/>
    <property type="match status" value="1"/>
</dbReference>
<organism evidence="4 5">
    <name type="scientific">Lobosporangium transversale</name>
    <dbReference type="NCBI Taxonomy" id="64571"/>
    <lineage>
        <taxon>Eukaryota</taxon>
        <taxon>Fungi</taxon>
        <taxon>Fungi incertae sedis</taxon>
        <taxon>Mucoromycota</taxon>
        <taxon>Mortierellomycotina</taxon>
        <taxon>Mortierellomycetes</taxon>
        <taxon>Mortierellales</taxon>
        <taxon>Mortierellaceae</taxon>
        <taxon>Lobosporangium</taxon>
    </lineage>
</organism>
<dbReference type="GO" id="GO:0000149">
    <property type="term" value="F:SNARE binding"/>
    <property type="evidence" value="ECO:0007669"/>
    <property type="project" value="TreeGrafter"/>
</dbReference>
<comment type="similarity">
    <text evidence="1">Belongs to the ATG14 family.</text>
</comment>
<dbReference type="GeneID" id="33562085"/>
<dbReference type="AlphaFoldDB" id="A0A1Y2G9K9"/>
<reference evidence="4 5" key="1">
    <citation type="submission" date="2016-07" db="EMBL/GenBank/DDBJ databases">
        <title>Pervasive Adenine N6-methylation of Active Genes in Fungi.</title>
        <authorList>
            <consortium name="DOE Joint Genome Institute"/>
            <person name="Mondo S.J."/>
            <person name="Dannebaum R.O."/>
            <person name="Kuo R.C."/>
            <person name="Labutti K."/>
            <person name="Haridas S."/>
            <person name="Kuo A."/>
            <person name="Salamov A."/>
            <person name="Ahrendt S.R."/>
            <person name="Lipzen A."/>
            <person name="Sullivan W."/>
            <person name="Andreopoulos W.B."/>
            <person name="Clum A."/>
            <person name="Lindquist E."/>
            <person name="Daum C."/>
            <person name="Ramamoorthy G.K."/>
            <person name="Gryganskyi A."/>
            <person name="Culley D."/>
            <person name="Magnuson J.K."/>
            <person name="James T.Y."/>
            <person name="O'Malley M.A."/>
            <person name="Stajich J.E."/>
            <person name="Spatafora J.W."/>
            <person name="Visel A."/>
            <person name="Grigoriev I.V."/>
        </authorList>
    </citation>
    <scope>NUCLEOTIDE SEQUENCE [LARGE SCALE GENOMIC DNA]</scope>
    <source>
        <strain evidence="4 5">NRRL 3116</strain>
    </source>
</reference>
<evidence type="ECO:0000313" key="4">
    <source>
        <dbReference type="EMBL" id="ORZ04810.1"/>
    </source>
</evidence>
<gene>
    <name evidence="4" type="ORF">BCR41DRAFT_281880</name>
</gene>
<sequence length="108" mass="12081">YDRDAINTTIENVIHMMTLVTCYLGIKLPYDTFTRQSRYYIQAATTAGSKRTPLFLSENNLMLFAAGLGYLNYNIAYLCHSQGIHIPLENVANTLENLLACCEAPNLG</sequence>
<dbReference type="RefSeq" id="XP_021876747.1">
    <property type="nucleotide sequence ID" value="XM_022020241.1"/>
</dbReference>
<evidence type="ECO:0000256" key="3">
    <source>
        <dbReference type="ARBA" id="ARBA00023054"/>
    </source>
</evidence>
<dbReference type="GO" id="GO:0032991">
    <property type="term" value="C:protein-containing complex"/>
    <property type="evidence" value="ECO:0007669"/>
    <property type="project" value="UniProtKB-ARBA"/>
</dbReference>
<dbReference type="InterPro" id="IPR018791">
    <property type="entry name" value="UV_resistance/autophagy_Atg14"/>
</dbReference>
<name>A0A1Y2G9K9_9FUNG</name>